<reference evidence="3 4" key="1">
    <citation type="submission" date="2019-01" db="EMBL/GenBank/DDBJ databases">
        <title>Intercellular communication is required for trap formation in the nematode-trapping fungus Duddingtonia flagrans.</title>
        <authorList>
            <person name="Youssar L."/>
            <person name="Wernet V."/>
            <person name="Hensel N."/>
            <person name="Hildebrandt H.-G."/>
            <person name="Fischer R."/>
        </authorList>
    </citation>
    <scope>NUCLEOTIDE SEQUENCE [LARGE SCALE GENOMIC DNA]</scope>
    <source>
        <strain evidence="3 4">CBS H-5679</strain>
    </source>
</reference>
<evidence type="ECO:0000259" key="2">
    <source>
        <dbReference type="PROSITE" id="PS51746"/>
    </source>
</evidence>
<feature type="compositionally biased region" description="Polar residues" evidence="1">
    <location>
        <begin position="34"/>
        <end position="44"/>
    </location>
</feature>
<dbReference type="CDD" id="cd00143">
    <property type="entry name" value="PP2Cc"/>
    <property type="match status" value="1"/>
</dbReference>
<dbReference type="Proteomes" id="UP000283090">
    <property type="component" value="Unassembled WGS sequence"/>
</dbReference>
<gene>
    <name evidence="3" type="ORF">DFL_007224</name>
</gene>
<dbReference type="PANTHER" id="PTHR13832:SF792">
    <property type="entry name" value="GM14286P"/>
    <property type="match status" value="1"/>
</dbReference>
<dbReference type="VEuPathDB" id="FungiDB:DFL_007224"/>
<dbReference type="Pfam" id="PF00481">
    <property type="entry name" value="PP2C"/>
    <property type="match status" value="1"/>
</dbReference>
<feature type="region of interest" description="Disordered" evidence="1">
    <location>
        <begin position="1"/>
        <end position="73"/>
    </location>
</feature>
<dbReference type="GO" id="GO:0005739">
    <property type="term" value="C:mitochondrion"/>
    <property type="evidence" value="ECO:0007669"/>
    <property type="project" value="TreeGrafter"/>
</dbReference>
<dbReference type="PROSITE" id="PS51746">
    <property type="entry name" value="PPM_2"/>
    <property type="match status" value="1"/>
</dbReference>
<feature type="region of interest" description="Disordered" evidence="1">
    <location>
        <begin position="384"/>
        <end position="404"/>
    </location>
</feature>
<dbReference type="SUPFAM" id="SSF81606">
    <property type="entry name" value="PP2C-like"/>
    <property type="match status" value="1"/>
</dbReference>
<accession>A0A436ZVP8</accession>
<evidence type="ECO:0000313" key="4">
    <source>
        <dbReference type="Proteomes" id="UP000283090"/>
    </source>
</evidence>
<dbReference type="EMBL" id="SAEB01000009">
    <property type="protein sequence ID" value="RVD82813.1"/>
    <property type="molecule type" value="Genomic_DNA"/>
</dbReference>
<dbReference type="AlphaFoldDB" id="A0A436ZVP8"/>
<dbReference type="PANTHER" id="PTHR13832">
    <property type="entry name" value="PROTEIN PHOSPHATASE 2C"/>
    <property type="match status" value="1"/>
</dbReference>
<dbReference type="OrthoDB" id="420076at2759"/>
<dbReference type="SMART" id="SM00332">
    <property type="entry name" value="PP2Cc"/>
    <property type="match status" value="1"/>
</dbReference>
<feature type="compositionally biased region" description="Low complexity" evidence="1">
    <location>
        <begin position="51"/>
        <end position="60"/>
    </location>
</feature>
<protein>
    <recommendedName>
        <fullName evidence="2">PPM-type phosphatase domain-containing protein</fullName>
    </recommendedName>
</protein>
<dbReference type="InterPro" id="IPR001932">
    <property type="entry name" value="PPM-type_phosphatase-like_dom"/>
</dbReference>
<dbReference type="STRING" id="97331.A0A436ZVP8"/>
<sequence length="466" mass="50526">MPVTTRRKHNLQMQTSPVTSSVGSDPSVSRLEGTISTTHASTSPDLDLHRSTTSSSSPSSNQERSHILRSTTVHKITPTEATRILNEQAFDISSNIPSIESSGICKVQIATLPANEQNEDTYAYAFLPDAVTKYGDAGAGTGVQGKHWSFFAVYDGHYGPSTSTYLKSTLIPAIYTSLLSLYKSHLPGHPLNSLVTSTISTTFTTLDSTLTSTATPSSTQGSCALLTFHDARHNRLFTACTGDSRSVLGKRLGPPSNTRWLSKPLSTDQNFTSNPSEVTRVESEHPGEKDVIIQGRLIGDLAVSRAFGNRRFKVPDELGGKSTRNKRQHGVLRSPPYITAEPVVTVHEGVKDGDFVLLATDGLWDFLSSEDAVALVGRWTDEHITPAGRNSNSSNGSSKRKTKLTSSQEEMYVFEDDANVGVHLIRNALGGVREEKLLFTLGLEPGVNKAKKHRDDITVLAVFFGP</sequence>
<feature type="compositionally biased region" description="Basic residues" evidence="1">
    <location>
        <begin position="1"/>
        <end position="10"/>
    </location>
</feature>
<dbReference type="Gene3D" id="3.60.40.10">
    <property type="entry name" value="PPM-type phosphatase domain"/>
    <property type="match status" value="1"/>
</dbReference>
<name>A0A436ZVP8_ARTFL</name>
<feature type="domain" description="PPM-type phosphatase" evidence="2">
    <location>
        <begin position="101"/>
        <end position="464"/>
    </location>
</feature>
<evidence type="ECO:0000313" key="3">
    <source>
        <dbReference type="EMBL" id="RVD82813.1"/>
    </source>
</evidence>
<dbReference type="GO" id="GO:0004741">
    <property type="term" value="F:[pyruvate dehydrogenase (acetyl-transferring)]-phosphatase activity"/>
    <property type="evidence" value="ECO:0007669"/>
    <property type="project" value="TreeGrafter"/>
</dbReference>
<dbReference type="InterPro" id="IPR036457">
    <property type="entry name" value="PPM-type-like_dom_sf"/>
</dbReference>
<dbReference type="GeneID" id="93589535"/>
<dbReference type="InterPro" id="IPR015655">
    <property type="entry name" value="PP2C"/>
</dbReference>
<feature type="compositionally biased region" description="Polar residues" evidence="1">
    <location>
        <begin position="11"/>
        <end position="27"/>
    </location>
</feature>
<feature type="compositionally biased region" description="Low complexity" evidence="1">
    <location>
        <begin position="388"/>
        <end position="397"/>
    </location>
</feature>
<comment type="caution">
    <text evidence="3">The sequence shown here is derived from an EMBL/GenBank/DDBJ whole genome shotgun (WGS) entry which is preliminary data.</text>
</comment>
<keyword evidence="4" id="KW-1185">Reference proteome</keyword>
<proteinExistence type="predicted"/>
<dbReference type="RefSeq" id="XP_067488357.1">
    <property type="nucleotide sequence ID" value="XM_067636775.1"/>
</dbReference>
<organism evidence="3 4">
    <name type="scientific">Arthrobotrys flagrans</name>
    <name type="common">Nematode-trapping fungus</name>
    <name type="synonym">Trichothecium flagrans</name>
    <dbReference type="NCBI Taxonomy" id="97331"/>
    <lineage>
        <taxon>Eukaryota</taxon>
        <taxon>Fungi</taxon>
        <taxon>Dikarya</taxon>
        <taxon>Ascomycota</taxon>
        <taxon>Pezizomycotina</taxon>
        <taxon>Orbiliomycetes</taxon>
        <taxon>Orbiliales</taxon>
        <taxon>Orbiliaceae</taxon>
        <taxon>Arthrobotrys</taxon>
    </lineage>
</organism>
<evidence type="ECO:0000256" key="1">
    <source>
        <dbReference type="SAM" id="MobiDB-lite"/>
    </source>
</evidence>